<dbReference type="InterPro" id="IPR013210">
    <property type="entry name" value="LRR_N_plant-typ"/>
</dbReference>
<dbReference type="SUPFAM" id="SSF52058">
    <property type="entry name" value="L domain-like"/>
    <property type="match status" value="3"/>
</dbReference>
<dbReference type="Gene3D" id="3.80.10.10">
    <property type="entry name" value="Ribonuclease Inhibitor"/>
    <property type="match status" value="4"/>
</dbReference>
<evidence type="ECO:0000313" key="13">
    <source>
        <dbReference type="Proteomes" id="UP000694853"/>
    </source>
</evidence>
<dbReference type="Pfam" id="PF00560">
    <property type="entry name" value="LRR_1"/>
    <property type="match status" value="4"/>
</dbReference>
<keyword evidence="11" id="KW-0325">Glycoprotein</keyword>
<dbReference type="SMART" id="SM00365">
    <property type="entry name" value="LRR_SD22"/>
    <property type="match status" value="4"/>
</dbReference>
<dbReference type="PANTHER" id="PTHR48062:SF52">
    <property type="entry name" value="RECEPTOR-LIKE PROTEIN 8-RELATED"/>
    <property type="match status" value="1"/>
</dbReference>
<dbReference type="PRINTS" id="PR00019">
    <property type="entry name" value="LEURICHRPT"/>
</dbReference>
<reference evidence="13" key="1">
    <citation type="journal article" date="2019" name="Toxins">
        <title>Detection of Abrin-Like and Prepropulchellin-Like Toxin Genes and Transcripts Using Whole Genome Sequencing and Full-Length Transcript Sequencing of Abrus precatorius.</title>
        <authorList>
            <person name="Hovde B.T."/>
            <person name="Daligault H.E."/>
            <person name="Hanschen E.R."/>
            <person name="Kunde Y.A."/>
            <person name="Johnson M.B."/>
            <person name="Starkenburg S.R."/>
            <person name="Johnson S.L."/>
        </authorList>
    </citation>
    <scope>NUCLEOTIDE SEQUENCE [LARGE SCALE GENOMIC DNA]</scope>
</reference>
<evidence type="ECO:0000256" key="3">
    <source>
        <dbReference type="ARBA" id="ARBA00022475"/>
    </source>
</evidence>
<dbReference type="InterPro" id="IPR001611">
    <property type="entry name" value="Leu-rich_rpt"/>
</dbReference>
<evidence type="ECO:0000256" key="8">
    <source>
        <dbReference type="ARBA" id="ARBA00022989"/>
    </source>
</evidence>
<dbReference type="FunFam" id="3.80.10.10:FF:000111">
    <property type="entry name" value="LRR receptor-like serine/threonine-protein kinase ERECTA"/>
    <property type="match status" value="1"/>
</dbReference>
<evidence type="ECO:0000256" key="11">
    <source>
        <dbReference type="ARBA" id="ARBA00023180"/>
    </source>
</evidence>
<dbReference type="Pfam" id="PF13855">
    <property type="entry name" value="LRR_8"/>
    <property type="match status" value="3"/>
</dbReference>
<evidence type="ECO:0000256" key="2">
    <source>
        <dbReference type="ARBA" id="ARBA00009592"/>
    </source>
</evidence>
<dbReference type="FunFam" id="3.80.10.10:FF:000095">
    <property type="entry name" value="LRR receptor-like serine/threonine-protein kinase GSO1"/>
    <property type="match status" value="1"/>
</dbReference>
<evidence type="ECO:0000256" key="9">
    <source>
        <dbReference type="ARBA" id="ARBA00023136"/>
    </source>
</evidence>
<dbReference type="PANTHER" id="PTHR48062">
    <property type="entry name" value="RECEPTOR-LIKE PROTEIN 14"/>
    <property type="match status" value="1"/>
</dbReference>
<dbReference type="RefSeq" id="XP_027368467.1">
    <property type="nucleotide sequence ID" value="XM_027512666.1"/>
</dbReference>
<dbReference type="KEGG" id="aprc:113874444"/>
<keyword evidence="9" id="KW-0472">Membrane</keyword>
<dbReference type="FunFam" id="3.80.10.10:FF:000041">
    <property type="entry name" value="LRR receptor-like serine/threonine-protein kinase ERECTA"/>
    <property type="match status" value="1"/>
</dbReference>
<dbReference type="OrthoDB" id="4691307at2759"/>
<dbReference type="InterPro" id="IPR032675">
    <property type="entry name" value="LRR_dom_sf"/>
</dbReference>
<dbReference type="InterPro" id="IPR051502">
    <property type="entry name" value="RLP_Defense_Trigger"/>
</dbReference>
<dbReference type="GO" id="GO:0005886">
    <property type="term" value="C:plasma membrane"/>
    <property type="evidence" value="ECO:0007669"/>
    <property type="project" value="UniProtKB-SubCell"/>
</dbReference>
<evidence type="ECO:0000313" key="14">
    <source>
        <dbReference type="RefSeq" id="XP_027368467.1"/>
    </source>
</evidence>
<sequence length="832" mass="93140">MADSTYCSRCGEASKSIAHVLQDYFHARQQVRGSKGCLEKERVGLLEIKDYFHVRYNFPTWNASDSNCCGWSGVVCDQPTGRVTDLLLESLHSDQKVMNFSLLLPFQQLEYLDLSDNYFNGSVVIEGLCGLKNLLELDMSHNFISSLPKCMSNLTSLTVLDISSTTLTGKFPSFITSLNSLKYFSLFDSNVDGSFSFNLLVNHSKLEVFLLSSVAHNLHVETESSPWLPTFQLKALQLGNCNLDSIPSFLLYQHELRLLDLSRNKLHGEFPTWILNNNLKLETLRLASNMFTGTLQLPTSQHGLLNLRISSNKFGGQIPKSFGSIFPNLSYVNLAQNNFEGRLPSSMVEMLRVKILDLSNNKLSGEFPKHFFSNWSSLILLNLSHNNFSGRVIPKFSHHAKLNFLFLNNNHLGGKLEDGIFDKSSLIAMDISSNMVSGRIPRWISNFTSLKLLSMSKNLLKAEVPIEMCSLVVIEYLDLSENSLSGSLPECLLHMDLLRFLHLQKNALKGFMPNNISDILYSLDLRDNEFYGQIPDVMFSNFAQLRYLLLGGNELNGSIPITLCDLNELRIVDLSRNRLTGIIPSCLAYNSFAVDPMDGCQALTSIFLCVGNREPLQSDWYILEQSDTSFNTGLVLNKNSLDDVYLIIQPQPAEFRTKNNIYYYTGNILELMSGLDLSCNELSGSIPPEIGFLGNINALNLSHNHLSGTIPQSFSNLVKVESLDLSFNNLSGAIPSNLTMLYFLAIFNVSYNNLSGSTPTAGQFASFGVDNYKGNPGLIFSPFNTILSPLHTSPDIQRYEGENCTTIELVSFYWGFVISLFTVLLEWSLLSI</sequence>
<comment type="subcellular location">
    <subcellularLocation>
        <location evidence="1">Cell membrane</location>
        <topology evidence="1">Single-pass type I membrane protein</topology>
    </subcellularLocation>
</comment>
<keyword evidence="13" id="KW-1185">Reference proteome</keyword>
<keyword evidence="7" id="KW-0677">Repeat</keyword>
<dbReference type="Pfam" id="PF08263">
    <property type="entry name" value="LRRNT_2"/>
    <property type="match status" value="1"/>
</dbReference>
<dbReference type="AlphaFoldDB" id="A0A8B8MLI4"/>
<evidence type="ECO:0000256" key="4">
    <source>
        <dbReference type="ARBA" id="ARBA00022614"/>
    </source>
</evidence>
<protein>
    <submittedName>
        <fullName evidence="14">Receptor-like protein 13</fullName>
    </submittedName>
</protein>
<dbReference type="GeneID" id="113874444"/>
<evidence type="ECO:0000256" key="10">
    <source>
        <dbReference type="ARBA" id="ARBA00023170"/>
    </source>
</evidence>
<evidence type="ECO:0000256" key="7">
    <source>
        <dbReference type="ARBA" id="ARBA00022737"/>
    </source>
</evidence>
<keyword evidence="8" id="KW-1133">Transmembrane helix</keyword>
<dbReference type="SMART" id="SM00369">
    <property type="entry name" value="LRR_TYP"/>
    <property type="match status" value="6"/>
</dbReference>
<gene>
    <name evidence="14" type="primary">LOC113874444</name>
</gene>
<dbReference type="InterPro" id="IPR003591">
    <property type="entry name" value="Leu-rich_rpt_typical-subtyp"/>
</dbReference>
<keyword evidence="4" id="KW-0433">Leucine-rich repeat</keyword>
<evidence type="ECO:0000259" key="12">
    <source>
        <dbReference type="Pfam" id="PF08263"/>
    </source>
</evidence>
<evidence type="ECO:0000256" key="1">
    <source>
        <dbReference type="ARBA" id="ARBA00004251"/>
    </source>
</evidence>
<accession>A0A8B8MLI4</accession>
<keyword evidence="10" id="KW-0675">Receptor</keyword>
<keyword evidence="6" id="KW-0732">Signal</keyword>
<organism evidence="13 14">
    <name type="scientific">Abrus precatorius</name>
    <name type="common">Indian licorice</name>
    <name type="synonym">Glycine abrus</name>
    <dbReference type="NCBI Taxonomy" id="3816"/>
    <lineage>
        <taxon>Eukaryota</taxon>
        <taxon>Viridiplantae</taxon>
        <taxon>Streptophyta</taxon>
        <taxon>Embryophyta</taxon>
        <taxon>Tracheophyta</taxon>
        <taxon>Spermatophyta</taxon>
        <taxon>Magnoliopsida</taxon>
        <taxon>eudicotyledons</taxon>
        <taxon>Gunneridae</taxon>
        <taxon>Pentapetalae</taxon>
        <taxon>rosids</taxon>
        <taxon>fabids</taxon>
        <taxon>Fabales</taxon>
        <taxon>Fabaceae</taxon>
        <taxon>Papilionoideae</taxon>
        <taxon>50 kb inversion clade</taxon>
        <taxon>NPAAA clade</taxon>
        <taxon>indigoferoid/millettioid clade</taxon>
        <taxon>Abreae</taxon>
        <taxon>Abrus</taxon>
    </lineage>
</organism>
<dbReference type="Proteomes" id="UP000694853">
    <property type="component" value="Unplaced"/>
</dbReference>
<proteinExistence type="inferred from homology"/>
<evidence type="ECO:0000256" key="6">
    <source>
        <dbReference type="ARBA" id="ARBA00022729"/>
    </source>
</evidence>
<dbReference type="PROSITE" id="PS51450">
    <property type="entry name" value="LRR"/>
    <property type="match status" value="1"/>
</dbReference>
<comment type="similarity">
    <text evidence="2">Belongs to the RLP family.</text>
</comment>
<reference evidence="14" key="2">
    <citation type="submission" date="2025-08" db="UniProtKB">
        <authorList>
            <consortium name="RefSeq"/>
        </authorList>
    </citation>
    <scope>IDENTIFICATION</scope>
    <source>
        <tissue evidence="14">Young leaves</tissue>
    </source>
</reference>
<feature type="domain" description="Leucine-rich repeat-containing N-terminal plant-type" evidence="12">
    <location>
        <begin position="40"/>
        <end position="77"/>
    </location>
</feature>
<keyword evidence="3" id="KW-1003">Cell membrane</keyword>
<name>A0A8B8MLI4_ABRPR</name>
<keyword evidence="5" id="KW-0812">Transmembrane</keyword>
<evidence type="ECO:0000256" key="5">
    <source>
        <dbReference type="ARBA" id="ARBA00022692"/>
    </source>
</evidence>